<feature type="region of interest" description="Disordered" evidence="11">
    <location>
        <begin position="414"/>
        <end position="453"/>
    </location>
</feature>
<keyword evidence="7 18" id="KW-0808">Transferase</keyword>
<dbReference type="CDD" id="cd00201">
    <property type="entry name" value="WW"/>
    <property type="match status" value="1"/>
</dbReference>
<evidence type="ECO:0000256" key="2">
    <source>
        <dbReference type="ARBA" id="ARBA00004286"/>
    </source>
</evidence>
<dbReference type="GO" id="GO:0005581">
    <property type="term" value="C:collagen trimer"/>
    <property type="evidence" value="ECO:0007669"/>
    <property type="project" value="UniProtKB-KW"/>
</dbReference>
<dbReference type="PANTHER" id="PTHR46711">
    <property type="entry name" value="HISTONE-LYSINE N-METHYLTRANSFERASE SETD2"/>
    <property type="match status" value="1"/>
</dbReference>
<evidence type="ECO:0000256" key="12">
    <source>
        <dbReference type="SAM" id="Phobius"/>
    </source>
</evidence>
<evidence type="ECO:0000259" key="17">
    <source>
        <dbReference type="PROSITE" id="PS51406"/>
    </source>
</evidence>
<dbReference type="InterPro" id="IPR014716">
    <property type="entry name" value="Fibrinogen_a/b/g_C_1"/>
</dbReference>
<evidence type="ECO:0000256" key="11">
    <source>
        <dbReference type="SAM" id="MobiDB-lite"/>
    </source>
</evidence>
<dbReference type="InterPro" id="IPR042294">
    <property type="entry name" value="SETD2_animal"/>
</dbReference>
<dbReference type="InterPro" id="IPR001214">
    <property type="entry name" value="SET_dom"/>
</dbReference>
<comment type="subcellular location">
    <subcellularLocation>
        <location evidence="2">Chromosome</location>
    </subcellularLocation>
    <subcellularLocation>
        <location evidence="1">Nucleus</location>
    </subcellularLocation>
    <subcellularLocation>
        <location evidence="3">Secreted</location>
    </subcellularLocation>
</comment>
<dbReference type="InterPro" id="IPR000885">
    <property type="entry name" value="Fib_collagen_C"/>
</dbReference>
<dbReference type="GO" id="GO:0046975">
    <property type="term" value="F:histone H3K36 methyltransferase activity"/>
    <property type="evidence" value="ECO:0007669"/>
    <property type="project" value="InterPro"/>
</dbReference>
<feature type="region of interest" description="Disordered" evidence="11">
    <location>
        <begin position="1"/>
        <end position="39"/>
    </location>
</feature>
<keyword evidence="9" id="KW-0176">Collagen</keyword>
<feature type="compositionally biased region" description="Polar residues" evidence="11">
    <location>
        <begin position="614"/>
        <end position="644"/>
    </location>
</feature>
<dbReference type="Gene3D" id="2.20.70.10">
    <property type="match status" value="1"/>
</dbReference>
<feature type="domain" description="Post-SET" evidence="15">
    <location>
        <begin position="238"/>
        <end position="254"/>
    </location>
</feature>
<evidence type="ECO:0000256" key="10">
    <source>
        <dbReference type="ARBA" id="ARBA00023242"/>
    </source>
</evidence>
<keyword evidence="12" id="KW-1133">Transmembrane helix</keyword>
<dbReference type="PROSITE" id="PS50280">
    <property type="entry name" value="SET"/>
    <property type="match status" value="1"/>
</dbReference>
<dbReference type="CDD" id="cd19172">
    <property type="entry name" value="SET_SETD2"/>
    <property type="match status" value="1"/>
</dbReference>
<feature type="compositionally biased region" description="Pro residues" evidence="11">
    <location>
        <begin position="864"/>
        <end position="876"/>
    </location>
</feature>
<name>A0A2B4SHP3_STYPI</name>
<dbReference type="InterPro" id="IPR036020">
    <property type="entry name" value="WW_dom_sf"/>
</dbReference>
<evidence type="ECO:0000256" key="4">
    <source>
        <dbReference type="ARBA" id="ARBA00022454"/>
    </source>
</evidence>
<evidence type="ECO:0000256" key="8">
    <source>
        <dbReference type="ARBA" id="ARBA00022691"/>
    </source>
</evidence>
<keyword evidence="4" id="KW-0158">Chromosome</keyword>
<feature type="region of interest" description="Disordered" evidence="11">
    <location>
        <begin position="573"/>
        <end position="694"/>
    </location>
</feature>
<dbReference type="Pfam" id="PF01410">
    <property type="entry name" value="COLFI"/>
    <property type="match status" value="1"/>
</dbReference>
<gene>
    <name evidence="18" type="primary">Setd2</name>
    <name evidence="18" type="ORF">AWC38_SpisGene6343</name>
</gene>
<organism evidence="18 19">
    <name type="scientific">Stylophora pistillata</name>
    <name type="common">Smooth cauliflower coral</name>
    <dbReference type="NCBI Taxonomy" id="50429"/>
    <lineage>
        <taxon>Eukaryota</taxon>
        <taxon>Metazoa</taxon>
        <taxon>Cnidaria</taxon>
        <taxon>Anthozoa</taxon>
        <taxon>Hexacorallia</taxon>
        <taxon>Scleractinia</taxon>
        <taxon>Astrocoeniina</taxon>
        <taxon>Pocilloporidae</taxon>
        <taxon>Stylophora</taxon>
    </lineage>
</organism>
<feature type="compositionally biased region" description="Pro residues" evidence="11">
    <location>
        <begin position="819"/>
        <end position="833"/>
    </location>
</feature>
<dbReference type="SMART" id="SM00317">
    <property type="entry name" value="SET"/>
    <property type="match status" value="1"/>
</dbReference>
<feature type="region of interest" description="Disordered" evidence="11">
    <location>
        <begin position="1003"/>
        <end position="1032"/>
    </location>
</feature>
<feature type="compositionally biased region" description="Polar residues" evidence="11">
    <location>
        <begin position="736"/>
        <end position="798"/>
    </location>
</feature>
<feature type="domain" description="AWS" evidence="16">
    <location>
        <begin position="61"/>
        <end position="112"/>
    </location>
</feature>
<feature type="transmembrane region" description="Helical" evidence="12">
    <location>
        <begin position="1075"/>
        <end position="1099"/>
    </location>
</feature>
<feature type="compositionally biased region" description="Pro residues" evidence="11">
    <location>
        <begin position="886"/>
        <end position="912"/>
    </location>
</feature>
<keyword evidence="12" id="KW-0472">Membrane</keyword>
<evidence type="ECO:0000256" key="3">
    <source>
        <dbReference type="ARBA" id="ARBA00004613"/>
    </source>
</evidence>
<dbReference type="GO" id="GO:0032259">
    <property type="term" value="P:methylation"/>
    <property type="evidence" value="ECO:0007669"/>
    <property type="project" value="UniProtKB-KW"/>
</dbReference>
<dbReference type="InterPro" id="IPR002181">
    <property type="entry name" value="Fibrinogen_a/b/g_C_dom"/>
</dbReference>
<evidence type="ECO:0000259" key="16">
    <source>
        <dbReference type="PROSITE" id="PS51215"/>
    </source>
</evidence>
<dbReference type="STRING" id="50429.A0A2B4SHP3"/>
<dbReference type="Gene3D" id="3.90.215.10">
    <property type="entry name" value="Gamma Fibrinogen, chain A, domain 1"/>
    <property type="match status" value="1"/>
</dbReference>
<proteinExistence type="predicted"/>
<feature type="region of interest" description="Disordered" evidence="11">
    <location>
        <begin position="1144"/>
        <end position="1165"/>
    </location>
</feature>
<evidence type="ECO:0000259" key="14">
    <source>
        <dbReference type="PROSITE" id="PS50280"/>
    </source>
</evidence>
<dbReference type="GO" id="GO:0005694">
    <property type="term" value="C:chromosome"/>
    <property type="evidence" value="ECO:0007669"/>
    <property type="project" value="UniProtKB-SubCell"/>
</dbReference>
<keyword evidence="10" id="KW-0539">Nucleus</keyword>
<dbReference type="GO" id="GO:0005634">
    <property type="term" value="C:nucleus"/>
    <property type="evidence" value="ECO:0007669"/>
    <property type="project" value="UniProtKB-SubCell"/>
</dbReference>
<keyword evidence="8" id="KW-0949">S-adenosyl-L-methionine</keyword>
<keyword evidence="12" id="KW-0812">Transmembrane</keyword>
<dbReference type="OrthoDB" id="120976at2759"/>
<dbReference type="Pfam" id="PF00856">
    <property type="entry name" value="SET"/>
    <property type="match status" value="1"/>
</dbReference>
<feature type="compositionally biased region" description="Basic and acidic residues" evidence="11">
    <location>
        <begin position="1"/>
        <end position="15"/>
    </location>
</feature>
<dbReference type="PROSITE" id="PS51215">
    <property type="entry name" value="AWS"/>
    <property type="match status" value="1"/>
</dbReference>
<protein>
    <submittedName>
        <fullName evidence="18">Histone-lysine N-methyltransferase SETD2</fullName>
    </submittedName>
</protein>
<dbReference type="Proteomes" id="UP000225706">
    <property type="component" value="Unassembled WGS sequence"/>
</dbReference>
<dbReference type="InterPro" id="IPR046341">
    <property type="entry name" value="SET_dom_sf"/>
</dbReference>
<reference evidence="19" key="1">
    <citation type="journal article" date="2017" name="bioRxiv">
        <title>Comparative analysis of the genomes of Stylophora pistillata and Acropora digitifera provides evidence for extensive differences between species of corals.</title>
        <authorList>
            <person name="Voolstra C.R."/>
            <person name="Li Y."/>
            <person name="Liew Y.J."/>
            <person name="Baumgarten S."/>
            <person name="Zoccola D."/>
            <person name="Flot J.-F."/>
            <person name="Tambutte S."/>
            <person name="Allemand D."/>
            <person name="Aranda M."/>
        </authorList>
    </citation>
    <scope>NUCLEOTIDE SEQUENCE [LARGE SCALE GENOMIC DNA]</scope>
</reference>
<dbReference type="InterPro" id="IPR036056">
    <property type="entry name" value="Fibrinogen-like_C"/>
</dbReference>
<dbReference type="PROSITE" id="PS51406">
    <property type="entry name" value="FIBRINOGEN_C_2"/>
    <property type="match status" value="1"/>
</dbReference>
<keyword evidence="19" id="KW-1185">Reference proteome</keyword>
<feature type="region of interest" description="Disordered" evidence="11">
    <location>
        <begin position="736"/>
        <end position="834"/>
    </location>
</feature>
<feature type="compositionally biased region" description="Polar residues" evidence="11">
    <location>
        <begin position="806"/>
        <end position="818"/>
    </location>
</feature>
<evidence type="ECO:0000256" key="6">
    <source>
        <dbReference type="ARBA" id="ARBA00022603"/>
    </source>
</evidence>
<dbReference type="EMBL" id="LSMT01000074">
    <property type="protein sequence ID" value="PFX28906.1"/>
    <property type="molecule type" value="Genomic_DNA"/>
</dbReference>
<accession>A0A2B4SHP3</accession>
<feature type="compositionally biased region" description="Polar residues" evidence="11">
    <location>
        <begin position="416"/>
        <end position="430"/>
    </location>
</feature>
<dbReference type="GO" id="GO:0010468">
    <property type="term" value="P:regulation of gene expression"/>
    <property type="evidence" value="ECO:0007669"/>
    <property type="project" value="TreeGrafter"/>
</dbReference>
<dbReference type="SMART" id="SM00508">
    <property type="entry name" value="PostSET"/>
    <property type="match status" value="1"/>
</dbReference>
<dbReference type="SUPFAM" id="SSF82199">
    <property type="entry name" value="SET domain"/>
    <property type="match status" value="1"/>
</dbReference>
<evidence type="ECO:0000259" key="15">
    <source>
        <dbReference type="PROSITE" id="PS50868"/>
    </source>
</evidence>
<feature type="region of interest" description="Disordered" evidence="11">
    <location>
        <begin position="858"/>
        <end position="917"/>
    </location>
</feature>
<evidence type="ECO:0000256" key="5">
    <source>
        <dbReference type="ARBA" id="ARBA00022525"/>
    </source>
</evidence>
<dbReference type="InterPro" id="IPR006560">
    <property type="entry name" value="AWS_dom"/>
</dbReference>
<dbReference type="Gene3D" id="2.170.270.10">
    <property type="entry name" value="SET domain"/>
    <property type="match status" value="1"/>
</dbReference>
<dbReference type="PROSITE" id="PS50868">
    <property type="entry name" value="POST_SET"/>
    <property type="match status" value="1"/>
</dbReference>
<evidence type="ECO:0000313" key="18">
    <source>
        <dbReference type="EMBL" id="PFX28906.1"/>
    </source>
</evidence>
<keyword evidence="5" id="KW-0964">Secreted</keyword>
<evidence type="ECO:0000259" key="13">
    <source>
        <dbReference type="PROSITE" id="PS50020"/>
    </source>
</evidence>
<feature type="domain" description="Fibrinogen C-terminal" evidence="17">
    <location>
        <begin position="1261"/>
        <end position="1330"/>
    </location>
</feature>
<dbReference type="InterPro" id="IPR001202">
    <property type="entry name" value="WW_dom"/>
</dbReference>
<dbReference type="GO" id="GO:0005576">
    <property type="term" value="C:extracellular region"/>
    <property type="evidence" value="ECO:0007669"/>
    <property type="project" value="UniProtKB-SubCell"/>
</dbReference>
<dbReference type="GO" id="GO:0005201">
    <property type="term" value="F:extracellular matrix structural constituent"/>
    <property type="evidence" value="ECO:0007669"/>
    <property type="project" value="InterPro"/>
</dbReference>
<dbReference type="NCBIfam" id="NF040941">
    <property type="entry name" value="GGGWT_bact"/>
    <property type="match status" value="1"/>
</dbReference>
<dbReference type="SUPFAM" id="SSF51045">
    <property type="entry name" value="WW domain"/>
    <property type="match status" value="1"/>
</dbReference>
<dbReference type="SMART" id="SM00570">
    <property type="entry name" value="AWS"/>
    <property type="match status" value="1"/>
</dbReference>
<dbReference type="SUPFAM" id="SSF56496">
    <property type="entry name" value="Fibrinogen C-terminal domain-like"/>
    <property type="match status" value="1"/>
</dbReference>
<evidence type="ECO:0000256" key="7">
    <source>
        <dbReference type="ARBA" id="ARBA00022679"/>
    </source>
</evidence>
<evidence type="ECO:0000256" key="1">
    <source>
        <dbReference type="ARBA" id="ARBA00004123"/>
    </source>
</evidence>
<comment type="caution">
    <text evidence="18">The sequence shown here is derived from an EMBL/GenBank/DDBJ whole genome shotgun (WGS) entry which is preliminary data.</text>
</comment>
<dbReference type="PANTHER" id="PTHR46711:SF1">
    <property type="entry name" value="HISTONE-LYSINE N-METHYLTRANSFERASE SETD2"/>
    <property type="match status" value="1"/>
</dbReference>
<feature type="domain" description="SET" evidence="14">
    <location>
        <begin position="114"/>
        <end position="231"/>
    </location>
</feature>
<dbReference type="InterPro" id="IPR044437">
    <property type="entry name" value="SETD2/Set2_SET"/>
</dbReference>
<evidence type="ECO:0000313" key="19">
    <source>
        <dbReference type="Proteomes" id="UP000225706"/>
    </source>
</evidence>
<feature type="domain" description="WW" evidence="13">
    <location>
        <begin position="1025"/>
        <end position="1058"/>
    </location>
</feature>
<dbReference type="Pfam" id="PF17907">
    <property type="entry name" value="AWS"/>
    <property type="match status" value="1"/>
</dbReference>
<keyword evidence="6 18" id="KW-0489">Methyltransferase</keyword>
<feature type="compositionally biased region" description="Low complexity" evidence="11">
    <location>
        <begin position="1144"/>
        <end position="1154"/>
    </location>
</feature>
<dbReference type="PROSITE" id="PS50020">
    <property type="entry name" value="WW_DOMAIN_2"/>
    <property type="match status" value="1"/>
</dbReference>
<dbReference type="InterPro" id="IPR003616">
    <property type="entry name" value="Post-SET_dom"/>
</dbReference>
<evidence type="ECO:0000256" key="9">
    <source>
        <dbReference type="ARBA" id="ARBA00023119"/>
    </source>
</evidence>
<sequence>MSTEERSDNSGHTDDSGSDSEEDVSGEHVISSTEECQPPYYEHIEENEYLFDRKKKVNKEVRRMQCDCTLDSDDPSSSGCGEDCLNRLLMIECNSRCACGEMCSNKRFQQGCKVKVEVFKTEKKGWGLRTLEDLESNQFVMEYCGEVMNYKDFQERAERYDRENRRHYYFMTLRADELIDATYKGNLSRFINHSCDSNCETQKWTVHGLLRIGFFTQRPIPAGAELTFDYKLQRYGKVAQICHCEAPNCRGFIGGDKQTPLKNTVERIATPPITSSPRRRRKKQTRNLTNEFDDMTLEDEVEKLLGEHRGLVHSDQALKLSRLMVQAETMEQRIMLLKILQHTTDQSCLKGFLRYQGLSLLWSWMVDGGGKKTKLQLELLETLKCLPIATKNQLEDSKVIKVVRKWASSFCPTAEAGSSSGQESHGNSPADSECTAGTEDNDEESQQLSKSIDGDKKAIGIPVSLFERQSSNKDQSDDESLDAEVASFIVDKTLDSRAMKNKLLSENFEKSPDDLSEDDLKFEDERLPEIGIGLMANELLKTWSLLKEVYRIPKKTATPAKQDRVTELLVAASPAGSGDGDHARTPIENIGSPGKLDAIMKSLQDSPKPLYPSESRTPPVSQGFSTFSEDTEMLQDSSSATPPSKTGDFSALEFGEDVDTQGDSTPDKGEGAQPSSQVSDSVEVPHKQDSKSQNTMQTFGYQQRMSVGVEHGLGAYKHKPSKKKKKKWNQLHNVFQQKGRNPQGSVDKNGGNFNMNPQTNLRPQQAAATQWRGQSQNPPANFQVGNQFFCSSGPTVGQDQGPRPQNIVSGNFLGNFSQQPPPLPNFNVPPPNMSPMEFFRKVPPPNLRQQTHPMIPQQLQPSPLIAPPQPVPPPPLQNNQSQFFPPSQPTPPYSRLPPPPPFQANVTTPPPTQFSHSNPNPIQQQFPQSMQAGFPPQQNQFQFNTPPPNLGITAAQQGNSVGIVTGSLQRQSGPMESVSHPEVGSLSVQTGAVTTSMSETFESREGFPSDSEPCTPSPVKHKPPDHFPPHWKSATDSQGKVYYYQALTRRRQYQKTVMQQENLGAPPGKDKTANFSIPVVGLTQFAIITINIILGILFVRANTDFCGSVFETRIDHALVGNVMHTTVVVYEFECQIKCMGNNSWRGSSARSSFSPDDDYDDDDYSRPSLAKYSEPSLAQYSRPPWARPFLDTNKVAYKPQQTSNSLFPCPKERDEPDRQKSGLVYKINCTQCNFKYYGQTERSSKTRIVEHKKAVAAIKGLYYNQPGHSCKDIRDSGFFKKDGEYWIDPEKNGKPLKVYCDMTTDGGGWLLVSNVVVDDPSSRDLWIESS</sequence>